<organism evidence="3 4">
    <name type="scientific">Limnohabitans curvus</name>
    <dbReference type="NCBI Taxonomy" id="323423"/>
    <lineage>
        <taxon>Bacteria</taxon>
        <taxon>Pseudomonadati</taxon>
        <taxon>Pseudomonadota</taxon>
        <taxon>Betaproteobacteria</taxon>
        <taxon>Burkholderiales</taxon>
        <taxon>Comamonadaceae</taxon>
        <taxon>Limnohabitans</taxon>
    </lineage>
</organism>
<gene>
    <name evidence="3" type="ORF">B9Z44_14495</name>
</gene>
<dbReference type="AlphaFoldDB" id="A0A315EK85"/>
<dbReference type="InterPro" id="IPR027417">
    <property type="entry name" value="P-loop_NTPase"/>
</dbReference>
<dbReference type="Pfam" id="PF08751">
    <property type="entry name" value="TrwC"/>
    <property type="match status" value="1"/>
</dbReference>
<keyword evidence="1" id="KW-0175">Coiled coil</keyword>
<feature type="domain" description="TrwC relaxase" evidence="2">
    <location>
        <begin position="12"/>
        <end position="301"/>
    </location>
</feature>
<sequence length="1129" mass="123735">MITFHAIGSGSDAASYHDRAFSAEGNVRDADNYYMDESAGAKWQGKGARILGIEGQRVERQDFIDALDGKLLNPETGKVQNLASRGNEDRRAGFDMSTAPPKSVSIMALVAGDDRLIKAHEIANAKAMGWIEEHGAIIRVKDDQGQNVKEQTGNLLWATIRHETNRNNEPQLHNHNVVMAVTYDLDRKTWRSLTNDEVLNLRNGADDIYKAVLLQEIKRAGYEVEFSKNGRDFEIKGLSKEHLEVFSGRSQQIYDAIKERGYDPEEASWAMRQAAALDTRSKKQELPSGVLQEVWTQQAQAKEMNLEGLVGESKERAANANPAAMREEEKRLSVLAVSEAIEHLSEREQSFTVAQLEKEAVLMGKVPIEDVKVAIREHRENHVLIERDGMPSGATWYTTQKALDPEKQMAQTISEGKGQGLQVVATKEEFSKLLGAFEARKTAEIGKPFKLSDEQVNAAKNLLMHGDKFQAIQGDAGTGKTAALEFVREAAEKKGWAIQGVATTSSAAEELQASSGIKSNTIAGFFAERNNASKEISMEIEALKHQIRQGAPLQNREDIPRIEVRTLQSKSFDLNFGTNRYTFDHQRETVHKTGGDLLSRVAVAMVDAAEKIKTNSQDAGEAQTLGGKLKAFATEKVTNIAESLGNTLISYEKVGVVEATAARNALIKSNREERMDKLVGQLNQKEAQLANLQNHGNVVGKPTMFVMDEASMTGVHDTQRFIGFVAKHGARGVLQGDIHQHGSVAAGKAFEQAQASGINLSVIEQTKRFDNATPQTQDAVKSIKGRGYADAIAMLDRTEVEGAQLAPKVAERYLANLKELQDKGIADPTVAVVAVTNKDRKAANSHIHDLLQANNLLGADTFAKEHFDDPQLTTAQKRNASMLSGAGVDRLVFNQDYKEKGVGRGDVIIVKGYDIEHNRILGTIEGKGIQISINPDKQMNFSPYVLDERKYSVGDKIESRAIIRGGQGRESFVIKNGKRGVVVGLDGGGAVVRWKDGQVTPLPNKSMRFADLGYAHTTIKDQGATYQRMIIAASETGAKVFNRQATYVAATRAKDNTEIVTSNYEALLKSAGKEVKKTSAHDMGKLDLGRGESILRALEQEKAVIKTSQEVGAHIDKALNKDAAIEQGR</sequence>
<dbReference type="SUPFAM" id="SSF52540">
    <property type="entry name" value="P-loop containing nucleoside triphosphate hydrolases"/>
    <property type="match status" value="2"/>
</dbReference>
<protein>
    <recommendedName>
        <fullName evidence="2">TrwC relaxase domain-containing protein</fullName>
    </recommendedName>
</protein>
<proteinExistence type="predicted"/>
<name>A0A315EK85_9BURK</name>
<dbReference type="NCBIfam" id="NF041492">
    <property type="entry name" value="MobF"/>
    <property type="match status" value="1"/>
</dbReference>
<dbReference type="Gene3D" id="3.40.50.300">
    <property type="entry name" value="P-loop containing nucleotide triphosphate hydrolases"/>
    <property type="match status" value="3"/>
</dbReference>
<dbReference type="RefSeq" id="WP_108402980.1">
    <property type="nucleotide sequence ID" value="NZ_NESP01000002.1"/>
</dbReference>
<evidence type="ECO:0000313" key="3">
    <source>
        <dbReference type="EMBL" id="PUE56452.1"/>
    </source>
</evidence>
<accession>A0A315EK85</accession>
<dbReference type="NCBIfam" id="TIGR02686">
    <property type="entry name" value="relax_trwC"/>
    <property type="match status" value="1"/>
</dbReference>
<dbReference type="SUPFAM" id="SSF55464">
    <property type="entry name" value="Origin of replication-binding domain, RBD-like"/>
    <property type="match status" value="1"/>
</dbReference>
<comment type="caution">
    <text evidence="3">The sequence shown here is derived from an EMBL/GenBank/DDBJ whole genome shotgun (WGS) entry which is preliminary data.</text>
</comment>
<dbReference type="EMBL" id="NESP01000002">
    <property type="protein sequence ID" value="PUE56452.1"/>
    <property type="molecule type" value="Genomic_DNA"/>
</dbReference>
<keyword evidence="4" id="KW-1185">Reference proteome</keyword>
<dbReference type="Proteomes" id="UP000251341">
    <property type="component" value="Unassembled WGS sequence"/>
</dbReference>
<dbReference type="InterPro" id="IPR014059">
    <property type="entry name" value="TraI/TrwC_relax"/>
</dbReference>
<dbReference type="Pfam" id="PF13604">
    <property type="entry name" value="AAA_30"/>
    <property type="match status" value="2"/>
</dbReference>
<dbReference type="CDD" id="cd18809">
    <property type="entry name" value="SF1_C_RecD"/>
    <property type="match status" value="1"/>
</dbReference>
<dbReference type="InterPro" id="IPR014862">
    <property type="entry name" value="TrwC"/>
</dbReference>
<evidence type="ECO:0000259" key="2">
    <source>
        <dbReference type="Pfam" id="PF08751"/>
    </source>
</evidence>
<evidence type="ECO:0000313" key="4">
    <source>
        <dbReference type="Proteomes" id="UP000251341"/>
    </source>
</evidence>
<feature type="coiled-coil region" evidence="1">
    <location>
        <begin position="668"/>
        <end position="695"/>
    </location>
</feature>
<reference evidence="3 4" key="1">
    <citation type="submission" date="2017-04" db="EMBL/GenBank/DDBJ databases">
        <title>Unexpected and diverse lifestyles within the genus Limnohabitans.</title>
        <authorList>
            <person name="Kasalicky V."/>
            <person name="Mehrshad M."/>
            <person name="Andrei S.-A."/>
            <person name="Salcher M."/>
            <person name="Kratochvilova H."/>
            <person name="Simek K."/>
            <person name="Ghai R."/>
        </authorList>
    </citation>
    <scope>NUCLEOTIDE SEQUENCE [LARGE SCALE GENOMIC DNA]</scope>
    <source>
        <strain evidence="3 4">MWH-C5</strain>
    </source>
</reference>
<evidence type="ECO:0000256" key="1">
    <source>
        <dbReference type="SAM" id="Coils"/>
    </source>
</evidence>